<sequence length="86" mass="10034">MAMVYTLPELAVEYKTSKDKIYILEELGEIKSIMFSSQKVVSIFEAERFLKENGGRNFDQIIKEAKKRKKLEKMNQNVISMREAQA</sequence>
<protein>
    <recommendedName>
        <fullName evidence="3">DNA-binding protein</fullName>
    </recommendedName>
</protein>
<dbReference type="Proteomes" id="UP001429357">
    <property type="component" value="Unassembled WGS sequence"/>
</dbReference>
<organism evidence="1 2">
    <name type="scientific">Enterococcus diestrammenae</name>
    <dbReference type="NCBI Taxonomy" id="1155073"/>
    <lineage>
        <taxon>Bacteria</taxon>
        <taxon>Bacillati</taxon>
        <taxon>Bacillota</taxon>
        <taxon>Bacilli</taxon>
        <taxon>Lactobacillales</taxon>
        <taxon>Enterococcaceae</taxon>
        <taxon>Enterococcus</taxon>
    </lineage>
</organism>
<comment type="caution">
    <text evidence="1">The sequence shown here is derived from an EMBL/GenBank/DDBJ whole genome shotgun (WGS) entry which is preliminary data.</text>
</comment>
<evidence type="ECO:0000313" key="2">
    <source>
        <dbReference type="Proteomes" id="UP001429357"/>
    </source>
</evidence>
<reference evidence="1 2" key="2">
    <citation type="submission" date="2024-02" db="EMBL/GenBank/DDBJ databases">
        <title>The Genome Sequence of Enterococcus diestrammenae JM9A.</title>
        <authorList>
            <person name="Earl A."/>
            <person name="Manson A."/>
            <person name="Gilmore M."/>
            <person name="Sanders J."/>
            <person name="Shea T."/>
            <person name="Howe W."/>
            <person name="Livny J."/>
            <person name="Cuomo C."/>
            <person name="Neafsey D."/>
            <person name="Birren B."/>
        </authorList>
    </citation>
    <scope>NUCLEOTIDE SEQUENCE [LARGE SCALE GENOMIC DNA]</scope>
    <source>
        <strain evidence="1 2">JM9A</strain>
    </source>
</reference>
<reference evidence="2" key="1">
    <citation type="submission" date="2016-06" db="EMBL/GenBank/DDBJ databases">
        <title>Four novel species of enterococci isolated from chicken manure.</title>
        <authorList>
            <person name="Van Tyne D."/>
        </authorList>
    </citation>
    <scope>NUCLEOTIDE SEQUENCE [LARGE SCALE GENOMIC DNA]</scope>
    <source>
        <strain evidence="2">JM9A</strain>
    </source>
</reference>
<evidence type="ECO:0008006" key="3">
    <source>
        <dbReference type="Google" id="ProtNLM"/>
    </source>
</evidence>
<keyword evidence="2" id="KW-1185">Reference proteome</keyword>
<proteinExistence type="predicted"/>
<name>A0ABV0F548_9ENTE</name>
<gene>
    <name evidence="1" type="ORF">BAU18_001869</name>
</gene>
<dbReference type="EMBL" id="MAEI02000001">
    <property type="protein sequence ID" value="MEO1782276.1"/>
    <property type="molecule type" value="Genomic_DNA"/>
</dbReference>
<evidence type="ECO:0000313" key="1">
    <source>
        <dbReference type="EMBL" id="MEO1782276.1"/>
    </source>
</evidence>
<accession>A0ABV0F548</accession>
<dbReference type="RefSeq" id="WP_237583896.1">
    <property type="nucleotide sequence ID" value="NZ_MAEI02000001.1"/>
</dbReference>